<reference evidence="2 3" key="1">
    <citation type="journal article" date="2018" name="Nat. Genet.">
        <title>The Rosa genome provides new insights in the design of modern roses.</title>
        <authorList>
            <person name="Bendahmane M."/>
        </authorList>
    </citation>
    <scope>NUCLEOTIDE SEQUENCE [LARGE SCALE GENOMIC DNA]</scope>
    <source>
        <strain evidence="3">cv. Old Blush</strain>
    </source>
</reference>
<evidence type="ECO:0000313" key="3">
    <source>
        <dbReference type="Proteomes" id="UP000238479"/>
    </source>
</evidence>
<dbReference type="Gramene" id="PRQ27111">
    <property type="protein sequence ID" value="PRQ27111"/>
    <property type="gene ID" value="RchiOBHm_Chr6g0301841"/>
</dbReference>
<keyword evidence="2" id="KW-0695">RNA-directed DNA polymerase</keyword>
<organism evidence="2 3">
    <name type="scientific">Rosa chinensis</name>
    <name type="common">China rose</name>
    <dbReference type="NCBI Taxonomy" id="74649"/>
    <lineage>
        <taxon>Eukaryota</taxon>
        <taxon>Viridiplantae</taxon>
        <taxon>Streptophyta</taxon>
        <taxon>Embryophyta</taxon>
        <taxon>Tracheophyta</taxon>
        <taxon>Spermatophyta</taxon>
        <taxon>Magnoliopsida</taxon>
        <taxon>eudicotyledons</taxon>
        <taxon>Gunneridae</taxon>
        <taxon>Pentapetalae</taxon>
        <taxon>rosids</taxon>
        <taxon>fabids</taxon>
        <taxon>Rosales</taxon>
        <taxon>Rosaceae</taxon>
        <taxon>Rosoideae</taxon>
        <taxon>Rosoideae incertae sedis</taxon>
        <taxon>Rosa</taxon>
    </lineage>
</organism>
<dbReference type="OMA" id="SAKELWH"/>
<dbReference type="EC" id="2.7.7.49" evidence="2"/>
<comment type="caution">
    <text evidence="2">The sequence shown here is derived from an EMBL/GenBank/DDBJ whole genome shotgun (WGS) entry which is preliminary data.</text>
</comment>
<sequence>MPEPVSSDDICIIWHPQLGCDQDYNLNAPSWEVEKFNGKNNFKMWQVEVCDVLAVEGLVEALDGKPSYMKQAEWKVLDQKACSILRFYMSKKVKQKVMAAKSAKEILEKLGKIYLNNSFNERILKMQLYKLRMDERTTSMQEHVDEFNRRVWELSGYDVEFSDEDKVAILLASLPEKYNDLVMGMMYGKDSVVFDHVVSLLLYKESKNAEAKARVTKDQSCGGSKSSRSSNSRNYEGKECYYCHEI</sequence>
<feature type="region of interest" description="Disordered" evidence="1">
    <location>
        <begin position="214"/>
        <end position="234"/>
    </location>
</feature>
<protein>
    <submittedName>
        <fullName evidence="2">Putative RNA-directed DNA polymerase</fullName>
        <ecNumber evidence="2">2.7.7.49</ecNumber>
    </submittedName>
</protein>
<keyword evidence="2" id="KW-0808">Transferase</keyword>
<name>A0A2P6PYW3_ROSCH</name>
<dbReference type="GO" id="GO:0003964">
    <property type="term" value="F:RNA-directed DNA polymerase activity"/>
    <property type="evidence" value="ECO:0007669"/>
    <property type="project" value="UniProtKB-KW"/>
</dbReference>
<keyword evidence="3" id="KW-1185">Reference proteome</keyword>
<feature type="compositionally biased region" description="Low complexity" evidence="1">
    <location>
        <begin position="220"/>
        <end position="234"/>
    </location>
</feature>
<dbReference type="AlphaFoldDB" id="A0A2P6PYW3"/>
<dbReference type="Proteomes" id="UP000238479">
    <property type="component" value="Chromosome 6"/>
</dbReference>
<proteinExistence type="predicted"/>
<dbReference type="EMBL" id="PDCK01000044">
    <property type="protein sequence ID" value="PRQ27111.1"/>
    <property type="molecule type" value="Genomic_DNA"/>
</dbReference>
<keyword evidence="2" id="KW-0548">Nucleotidyltransferase</keyword>
<dbReference type="Pfam" id="PF14223">
    <property type="entry name" value="Retrotran_gag_2"/>
    <property type="match status" value="1"/>
</dbReference>
<evidence type="ECO:0000256" key="1">
    <source>
        <dbReference type="SAM" id="MobiDB-lite"/>
    </source>
</evidence>
<gene>
    <name evidence="2" type="ORF">RchiOBHm_Chr6g0301841</name>
</gene>
<evidence type="ECO:0000313" key="2">
    <source>
        <dbReference type="EMBL" id="PRQ27111.1"/>
    </source>
</evidence>
<accession>A0A2P6PYW3</accession>